<gene>
    <name evidence="4" type="primary">SRR6960551_5_2</name>
</gene>
<evidence type="ECO:0000256" key="2">
    <source>
        <dbReference type="ARBA" id="ARBA00022561"/>
    </source>
</evidence>
<sequence>MAQAANLSLTVGAATVAYTLTGVQNGDLPTMWEAGPADGTLNFADTISHKISSGSANRNLSIKSANKVVGTIDGNPAVIRVLSGDLKITFPRDSTTVERTKILDTVIGFLNSQKANLASAQAYY</sequence>
<keyword evidence="2 4" id="KW-0167">Capsid protein</keyword>
<evidence type="ECO:0000256" key="1">
    <source>
        <dbReference type="ARBA" id="ARBA00004328"/>
    </source>
</evidence>
<dbReference type="GO" id="GO:0019028">
    <property type="term" value="C:viral capsid"/>
    <property type="evidence" value="ECO:0007669"/>
    <property type="project" value="UniProtKB-KW"/>
</dbReference>
<dbReference type="InterPro" id="IPR015954">
    <property type="entry name" value="Phage_RNA-type_capsid"/>
</dbReference>
<keyword evidence="5" id="KW-1185">Reference proteome</keyword>
<evidence type="ECO:0000313" key="5">
    <source>
        <dbReference type="Proteomes" id="UP000681828"/>
    </source>
</evidence>
<proteinExistence type="predicted"/>
<comment type="subcellular location">
    <subcellularLocation>
        <location evidence="1">Virion</location>
    </subcellularLocation>
</comment>
<dbReference type="Proteomes" id="UP000681828">
    <property type="component" value="Segment"/>
</dbReference>
<dbReference type="RefSeq" id="YP_010769474.1">
    <property type="nucleotide sequence ID" value="NC_073986.1"/>
</dbReference>
<organism evidence="4 5">
    <name type="scientific">ssRNA phage SRR6960551_5</name>
    <dbReference type="NCBI Taxonomy" id="2786556"/>
    <lineage>
        <taxon>Viruses</taxon>
        <taxon>Riboviria</taxon>
        <taxon>Orthornavirae</taxon>
        <taxon>Lenarviricota</taxon>
        <taxon>Leviviricetes</taxon>
        <taxon>Norzivirales</taxon>
        <taxon>Fiersviridae</taxon>
        <taxon>Loslovirus</taxon>
        <taxon>Loslovirus caenicola</taxon>
    </lineage>
</organism>
<dbReference type="GeneID" id="80398501"/>
<protein>
    <submittedName>
        <fullName evidence="4">Coat protein</fullName>
    </submittedName>
</protein>
<evidence type="ECO:0000256" key="3">
    <source>
        <dbReference type="ARBA" id="ARBA00022844"/>
    </source>
</evidence>
<dbReference type="EMBL" id="BK014158">
    <property type="protein sequence ID" value="DAD52623.1"/>
    <property type="molecule type" value="Genomic_RNA"/>
</dbReference>
<accession>A0A8S5L5G6</accession>
<reference evidence="4" key="1">
    <citation type="submission" date="2020-09" db="EMBL/GenBank/DDBJ databases">
        <title>Leviviricetes taxonomy.</title>
        <authorList>
            <person name="Stockdale S.R."/>
            <person name="Callanan J."/>
            <person name="Adriaenssens E.M."/>
            <person name="Kuhn J.H."/>
            <person name="Rumnieks J."/>
            <person name="Shkoporov A."/>
            <person name="Draper L.A."/>
            <person name="Ross P."/>
            <person name="Hill C."/>
        </authorList>
    </citation>
    <scope>NUCLEOTIDE SEQUENCE</scope>
</reference>
<dbReference type="KEGG" id="vg:80398501"/>
<evidence type="ECO:0000313" key="4">
    <source>
        <dbReference type="EMBL" id="DAD52623.1"/>
    </source>
</evidence>
<keyword evidence="3" id="KW-0946">Virion</keyword>
<dbReference type="Gene3D" id="3.30.380.10">
    <property type="entry name" value="MS2 Viral Coat Protein"/>
    <property type="match status" value="1"/>
</dbReference>
<name>A0A8S5L5G6_9VIRU</name>